<feature type="transmembrane region" description="Helical" evidence="2">
    <location>
        <begin position="198"/>
        <end position="215"/>
    </location>
</feature>
<dbReference type="EMBL" id="MU853568">
    <property type="protein sequence ID" value="KAK4145437.1"/>
    <property type="molecule type" value="Genomic_DNA"/>
</dbReference>
<evidence type="ECO:0000256" key="3">
    <source>
        <dbReference type="SAM" id="SignalP"/>
    </source>
</evidence>
<evidence type="ECO:0000313" key="4">
    <source>
        <dbReference type="EMBL" id="KAK4145437.1"/>
    </source>
</evidence>
<keyword evidence="2" id="KW-1133">Transmembrane helix</keyword>
<feature type="compositionally biased region" description="Polar residues" evidence="1">
    <location>
        <begin position="98"/>
        <end position="113"/>
    </location>
</feature>
<organism evidence="4 5">
    <name type="scientific">Dichotomopilus funicola</name>
    <dbReference type="NCBI Taxonomy" id="1934379"/>
    <lineage>
        <taxon>Eukaryota</taxon>
        <taxon>Fungi</taxon>
        <taxon>Dikarya</taxon>
        <taxon>Ascomycota</taxon>
        <taxon>Pezizomycotina</taxon>
        <taxon>Sordariomycetes</taxon>
        <taxon>Sordariomycetidae</taxon>
        <taxon>Sordariales</taxon>
        <taxon>Chaetomiaceae</taxon>
        <taxon>Dichotomopilus</taxon>
    </lineage>
</organism>
<evidence type="ECO:0000313" key="5">
    <source>
        <dbReference type="Proteomes" id="UP001302676"/>
    </source>
</evidence>
<dbReference type="PANTHER" id="PTHR40633:SF1">
    <property type="entry name" value="GPI ANCHORED SERINE-THREONINE RICH PROTEIN (AFU_ORTHOLOGUE AFUA_1G03630)"/>
    <property type="match status" value="1"/>
</dbReference>
<feature type="compositionally biased region" description="Low complexity" evidence="1">
    <location>
        <begin position="114"/>
        <end position="184"/>
    </location>
</feature>
<dbReference type="InterPro" id="IPR052982">
    <property type="entry name" value="SRP1/TIP1-like"/>
</dbReference>
<feature type="compositionally biased region" description="Polar residues" evidence="1">
    <location>
        <begin position="185"/>
        <end position="195"/>
    </location>
</feature>
<feature type="chain" id="PRO_5043009329" evidence="3">
    <location>
        <begin position="17"/>
        <end position="216"/>
    </location>
</feature>
<keyword evidence="2" id="KW-0812">Transmembrane</keyword>
<keyword evidence="2" id="KW-0472">Membrane</keyword>
<accession>A0AAN6V645</accession>
<comment type="caution">
    <text evidence="4">The sequence shown here is derived from an EMBL/GenBank/DDBJ whole genome shotgun (WGS) entry which is preliminary data.</text>
</comment>
<keyword evidence="3" id="KW-0732">Signal</keyword>
<dbReference type="PANTHER" id="PTHR40633">
    <property type="entry name" value="MATRIX PROTEIN, PUTATIVE (AFU_ORTHOLOGUE AFUA_8G05410)-RELATED"/>
    <property type="match status" value="1"/>
</dbReference>
<sequence length="216" mass="22488">MKFFATALVFAAAVLAKPKLLNSAFDIEEGQPFTFKWDNAQGPVTITLVTGQSKDLKPVTTITTGETGTSYTWTPSDLPSGTYAIQIDDASGEPNYSVPFTYQGTGETPTSTDASSTVERTSTATSTSASSTTSEESSTTSSSVTSTETETKSSSTTSSEASTSTTLSTSTTTQTPSTTREAPTGTNSPPDLNNGQRFASPLGFVLVTVAALIFFN</sequence>
<name>A0AAN6V645_9PEZI</name>
<feature type="region of interest" description="Disordered" evidence="1">
    <location>
        <begin position="87"/>
        <end position="195"/>
    </location>
</feature>
<evidence type="ECO:0000256" key="1">
    <source>
        <dbReference type="SAM" id="MobiDB-lite"/>
    </source>
</evidence>
<dbReference type="RefSeq" id="XP_062638808.1">
    <property type="nucleotide sequence ID" value="XM_062783269.1"/>
</dbReference>
<reference evidence="4" key="2">
    <citation type="submission" date="2023-05" db="EMBL/GenBank/DDBJ databases">
        <authorList>
            <consortium name="Lawrence Berkeley National Laboratory"/>
            <person name="Steindorff A."/>
            <person name="Hensen N."/>
            <person name="Bonometti L."/>
            <person name="Westerberg I."/>
            <person name="Brannstrom I.O."/>
            <person name="Guillou S."/>
            <person name="Cros-Aarteil S."/>
            <person name="Calhoun S."/>
            <person name="Haridas S."/>
            <person name="Kuo A."/>
            <person name="Mondo S."/>
            <person name="Pangilinan J."/>
            <person name="Riley R."/>
            <person name="Labutti K."/>
            <person name="Andreopoulos B."/>
            <person name="Lipzen A."/>
            <person name="Chen C."/>
            <person name="Yanf M."/>
            <person name="Daum C."/>
            <person name="Ng V."/>
            <person name="Clum A."/>
            <person name="Ohm R."/>
            <person name="Martin F."/>
            <person name="Silar P."/>
            <person name="Natvig D."/>
            <person name="Lalanne C."/>
            <person name="Gautier V."/>
            <person name="Ament-Velasquez S.L."/>
            <person name="Kruys A."/>
            <person name="Hutchinson M.I."/>
            <person name="Powell A.J."/>
            <person name="Barry K."/>
            <person name="Miller A.N."/>
            <person name="Grigoriev I.V."/>
            <person name="Debuchy R."/>
            <person name="Gladieux P."/>
            <person name="Thoren M.H."/>
            <person name="Johannesson H."/>
        </authorList>
    </citation>
    <scope>NUCLEOTIDE SEQUENCE</scope>
    <source>
        <strain evidence="4">CBS 141.50</strain>
    </source>
</reference>
<keyword evidence="5" id="KW-1185">Reference proteome</keyword>
<dbReference type="GeneID" id="87819882"/>
<dbReference type="Proteomes" id="UP001302676">
    <property type="component" value="Unassembled WGS sequence"/>
</dbReference>
<gene>
    <name evidence="4" type="ORF">C8A04DRAFT_35718</name>
</gene>
<protein>
    <submittedName>
        <fullName evidence="4">Ser-Thr-rich glycosyl-phosphatidyl-inositol-anchored membrane family-domain-containing protein</fullName>
    </submittedName>
</protein>
<reference evidence="4" key="1">
    <citation type="journal article" date="2023" name="Mol. Phylogenet. Evol.">
        <title>Genome-scale phylogeny and comparative genomics of the fungal order Sordariales.</title>
        <authorList>
            <person name="Hensen N."/>
            <person name="Bonometti L."/>
            <person name="Westerberg I."/>
            <person name="Brannstrom I.O."/>
            <person name="Guillou S."/>
            <person name="Cros-Aarteil S."/>
            <person name="Calhoun S."/>
            <person name="Haridas S."/>
            <person name="Kuo A."/>
            <person name="Mondo S."/>
            <person name="Pangilinan J."/>
            <person name="Riley R."/>
            <person name="LaButti K."/>
            <person name="Andreopoulos B."/>
            <person name="Lipzen A."/>
            <person name="Chen C."/>
            <person name="Yan M."/>
            <person name="Daum C."/>
            <person name="Ng V."/>
            <person name="Clum A."/>
            <person name="Steindorff A."/>
            <person name="Ohm R.A."/>
            <person name="Martin F."/>
            <person name="Silar P."/>
            <person name="Natvig D.O."/>
            <person name="Lalanne C."/>
            <person name="Gautier V."/>
            <person name="Ament-Velasquez S.L."/>
            <person name="Kruys A."/>
            <person name="Hutchinson M.I."/>
            <person name="Powell A.J."/>
            <person name="Barry K."/>
            <person name="Miller A.N."/>
            <person name="Grigoriev I.V."/>
            <person name="Debuchy R."/>
            <person name="Gladieux P."/>
            <person name="Hiltunen Thoren M."/>
            <person name="Johannesson H."/>
        </authorList>
    </citation>
    <scope>NUCLEOTIDE SEQUENCE</scope>
    <source>
        <strain evidence="4">CBS 141.50</strain>
    </source>
</reference>
<feature type="signal peptide" evidence="3">
    <location>
        <begin position="1"/>
        <end position="16"/>
    </location>
</feature>
<evidence type="ECO:0000256" key="2">
    <source>
        <dbReference type="SAM" id="Phobius"/>
    </source>
</evidence>
<dbReference type="AlphaFoldDB" id="A0AAN6V645"/>
<proteinExistence type="predicted"/>